<proteinExistence type="predicted"/>
<evidence type="ECO:0008006" key="3">
    <source>
        <dbReference type="Google" id="ProtNLM"/>
    </source>
</evidence>
<keyword evidence="2" id="KW-1185">Reference proteome</keyword>
<dbReference type="OrthoDB" id="2745898at2759"/>
<sequence length="433" mass="48988">MLARWCRIRDIRPFPHTTTDMHSLDIPVEICEAILDHVQSSNEIGGTGSEYFEHNSDRAIHACALVCRSWLRKSRSLEFRTFHLDGSNRRMLLAAQEILSHPSCSFLYDVRDFKITYPPSSNFGGHTHGLSWLLNQNILSAFPRVQKLEFISCDFTQLDDWQGFCTLPLFGPHLTHLVFGACCTIRLVGDIRDMVMRCSNLRTLDVDVESIEGDEDSALGQFSTLTTQPALLRVQLTSMRLDKIDFTNARDAAFMVSSQKTTLQSLSLSFSLLHVGMGDLETWVLCQYAFADSLELGPVLKHLHFDIPVLQRIDDLHWGPGVQMMTLPTAALCVGLVLDKVHIASLVYTIELLFNGWQDISMDSLPLDTLDWEAYGRILGRPRFQSLNQIMLAFEGGDWLDVDKWRAGPGKAIERRLGIKAPLLTQRRTSLCF</sequence>
<dbReference type="Proteomes" id="UP000054007">
    <property type="component" value="Unassembled WGS sequence"/>
</dbReference>
<gene>
    <name evidence="1" type="ORF">CYLTODRAFT_174368</name>
</gene>
<name>A0A0D7AXA6_9AGAR</name>
<dbReference type="AlphaFoldDB" id="A0A0D7AXA6"/>
<dbReference type="EMBL" id="KN880779">
    <property type="protein sequence ID" value="KIY62494.1"/>
    <property type="molecule type" value="Genomic_DNA"/>
</dbReference>
<accession>A0A0D7AXA6</accession>
<dbReference type="InterPro" id="IPR032675">
    <property type="entry name" value="LRR_dom_sf"/>
</dbReference>
<evidence type="ECO:0000313" key="1">
    <source>
        <dbReference type="EMBL" id="KIY62494.1"/>
    </source>
</evidence>
<reference evidence="1 2" key="1">
    <citation type="journal article" date="2015" name="Fungal Genet. Biol.">
        <title>Evolution of novel wood decay mechanisms in Agaricales revealed by the genome sequences of Fistulina hepatica and Cylindrobasidium torrendii.</title>
        <authorList>
            <person name="Floudas D."/>
            <person name="Held B.W."/>
            <person name="Riley R."/>
            <person name="Nagy L.G."/>
            <person name="Koehler G."/>
            <person name="Ransdell A.S."/>
            <person name="Younus H."/>
            <person name="Chow J."/>
            <person name="Chiniquy J."/>
            <person name="Lipzen A."/>
            <person name="Tritt A."/>
            <person name="Sun H."/>
            <person name="Haridas S."/>
            <person name="LaButti K."/>
            <person name="Ohm R.A."/>
            <person name="Kues U."/>
            <person name="Blanchette R.A."/>
            <person name="Grigoriev I.V."/>
            <person name="Minto R.E."/>
            <person name="Hibbett D.S."/>
        </authorList>
    </citation>
    <scope>NUCLEOTIDE SEQUENCE [LARGE SCALE GENOMIC DNA]</scope>
    <source>
        <strain evidence="1 2">FP15055 ss-10</strain>
    </source>
</reference>
<dbReference type="Gene3D" id="3.80.10.10">
    <property type="entry name" value="Ribonuclease Inhibitor"/>
    <property type="match status" value="1"/>
</dbReference>
<organism evidence="1 2">
    <name type="scientific">Cylindrobasidium torrendii FP15055 ss-10</name>
    <dbReference type="NCBI Taxonomy" id="1314674"/>
    <lineage>
        <taxon>Eukaryota</taxon>
        <taxon>Fungi</taxon>
        <taxon>Dikarya</taxon>
        <taxon>Basidiomycota</taxon>
        <taxon>Agaricomycotina</taxon>
        <taxon>Agaricomycetes</taxon>
        <taxon>Agaricomycetidae</taxon>
        <taxon>Agaricales</taxon>
        <taxon>Marasmiineae</taxon>
        <taxon>Physalacriaceae</taxon>
        <taxon>Cylindrobasidium</taxon>
    </lineage>
</organism>
<protein>
    <recommendedName>
        <fullName evidence="3">F-box domain-containing protein</fullName>
    </recommendedName>
</protein>
<dbReference type="SUPFAM" id="SSF52047">
    <property type="entry name" value="RNI-like"/>
    <property type="match status" value="1"/>
</dbReference>
<evidence type="ECO:0000313" key="2">
    <source>
        <dbReference type="Proteomes" id="UP000054007"/>
    </source>
</evidence>